<keyword evidence="3" id="KW-1029">Fimbrium biogenesis</keyword>
<evidence type="ECO:0000256" key="8">
    <source>
        <dbReference type="RuleBase" id="RU003918"/>
    </source>
</evidence>
<evidence type="ECO:0000256" key="3">
    <source>
        <dbReference type="ARBA" id="ARBA00022558"/>
    </source>
</evidence>
<gene>
    <name evidence="11" type="ORF">V8N49_14420</name>
</gene>
<keyword evidence="6 8" id="KW-0143">Chaperone</keyword>
<accession>A0ABU8DH61</accession>
<dbReference type="PANTHER" id="PTHR30251">
    <property type="entry name" value="PILUS ASSEMBLY CHAPERONE"/>
    <property type="match status" value="1"/>
</dbReference>
<comment type="caution">
    <text evidence="11">The sequence shown here is derived from an EMBL/GenBank/DDBJ whole genome shotgun (WGS) entry which is preliminary data.</text>
</comment>
<dbReference type="InterPro" id="IPR050643">
    <property type="entry name" value="Periplasmic_pilus_chap"/>
</dbReference>
<dbReference type="SUPFAM" id="SSF49584">
    <property type="entry name" value="Periplasmic chaperone C-domain"/>
    <property type="match status" value="1"/>
</dbReference>
<dbReference type="InterPro" id="IPR013783">
    <property type="entry name" value="Ig-like_fold"/>
</dbReference>
<dbReference type="PRINTS" id="PR00969">
    <property type="entry name" value="CHAPERONPILI"/>
</dbReference>
<dbReference type="SUPFAM" id="SSF49354">
    <property type="entry name" value="PapD-like"/>
    <property type="match status" value="1"/>
</dbReference>
<comment type="subcellular location">
    <subcellularLocation>
        <location evidence="1 8">Periplasm</location>
    </subcellularLocation>
</comment>
<dbReference type="PANTHER" id="PTHR30251:SF2">
    <property type="entry name" value="FIMBRIAL CHAPERONE YADV-RELATED"/>
    <property type="match status" value="1"/>
</dbReference>
<evidence type="ECO:0000256" key="4">
    <source>
        <dbReference type="ARBA" id="ARBA00022729"/>
    </source>
</evidence>
<name>A0ABU8DH61_ERWAP</name>
<dbReference type="PROSITE" id="PS00635">
    <property type="entry name" value="PILI_CHAPERONE"/>
    <property type="match status" value="1"/>
</dbReference>
<reference evidence="11 12" key="1">
    <citation type="submission" date="2024-02" db="EMBL/GenBank/DDBJ databases">
        <title>First report Erwinia aphidicola in onion in Chile.</title>
        <authorList>
            <person name="Valenzuela M."/>
            <person name="Pena M."/>
            <person name="Dutta B."/>
        </authorList>
    </citation>
    <scope>NUCLEOTIDE SEQUENCE [LARGE SCALE GENOMIC DNA]</scope>
    <source>
        <strain evidence="11 12">QCJ3A</strain>
    </source>
</reference>
<organism evidence="11 12">
    <name type="scientific">Erwinia aphidicola</name>
    <dbReference type="NCBI Taxonomy" id="68334"/>
    <lineage>
        <taxon>Bacteria</taxon>
        <taxon>Pseudomonadati</taxon>
        <taxon>Pseudomonadota</taxon>
        <taxon>Gammaproteobacteria</taxon>
        <taxon>Enterobacterales</taxon>
        <taxon>Erwiniaceae</taxon>
        <taxon>Erwinia</taxon>
    </lineage>
</organism>
<comment type="similarity">
    <text evidence="2 8">Belongs to the periplasmic pilus chaperone family.</text>
</comment>
<dbReference type="Proteomes" id="UP001306592">
    <property type="component" value="Unassembled WGS sequence"/>
</dbReference>
<proteinExistence type="inferred from homology"/>
<evidence type="ECO:0000313" key="11">
    <source>
        <dbReference type="EMBL" id="MEI2682849.1"/>
    </source>
</evidence>
<dbReference type="RefSeq" id="WP_336203313.1">
    <property type="nucleotide sequence ID" value="NZ_JBANEI010000010.1"/>
</dbReference>
<dbReference type="Gene3D" id="2.60.40.10">
    <property type="entry name" value="Immunoglobulins"/>
    <property type="match status" value="2"/>
</dbReference>
<evidence type="ECO:0000256" key="7">
    <source>
        <dbReference type="ARBA" id="ARBA00023319"/>
    </source>
</evidence>
<keyword evidence="12" id="KW-1185">Reference proteome</keyword>
<dbReference type="Pfam" id="PF00345">
    <property type="entry name" value="PapD_N"/>
    <property type="match status" value="1"/>
</dbReference>
<evidence type="ECO:0000259" key="9">
    <source>
        <dbReference type="Pfam" id="PF00345"/>
    </source>
</evidence>
<dbReference type="InterPro" id="IPR016148">
    <property type="entry name" value="Pili_assmbl_chaperone_C"/>
</dbReference>
<evidence type="ECO:0000259" key="10">
    <source>
        <dbReference type="Pfam" id="PF02753"/>
    </source>
</evidence>
<dbReference type="InterPro" id="IPR001829">
    <property type="entry name" value="Pili_assmbl_chaperone_bac"/>
</dbReference>
<evidence type="ECO:0000256" key="1">
    <source>
        <dbReference type="ARBA" id="ARBA00004418"/>
    </source>
</evidence>
<dbReference type="EMBL" id="JBANEI010000010">
    <property type="protein sequence ID" value="MEI2682849.1"/>
    <property type="molecule type" value="Genomic_DNA"/>
</dbReference>
<feature type="domain" description="Pili assembly chaperone N-terminal" evidence="9">
    <location>
        <begin position="28"/>
        <end position="150"/>
    </location>
</feature>
<keyword evidence="7" id="KW-0393">Immunoglobulin domain</keyword>
<protein>
    <submittedName>
        <fullName evidence="11">Fimbria/pilus periplasmic chaperone</fullName>
    </submittedName>
</protein>
<feature type="domain" description="Pili assembly chaperone C-terminal" evidence="10">
    <location>
        <begin position="174"/>
        <end position="238"/>
    </location>
</feature>
<evidence type="ECO:0000313" key="12">
    <source>
        <dbReference type="Proteomes" id="UP001306592"/>
    </source>
</evidence>
<dbReference type="InterPro" id="IPR036316">
    <property type="entry name" value="Pili_assmbl_chap_C_dom_sf"/>
</dbReference>
<evidence type="ECO:0000256" key="6">
    <source>
        <dbReference type="ARBA" id="ARBA00023186"/>
    </source>
</evidence>
<dbReference type="InterPro" id="IPR016147">
    <property type="entry name" value="Pili_assmbl_chaperone_N"/>
</dbReference>
<evidence type="ECO:0000256" key="5">
    <source>
        <dbReference type="ARBA" id="ARBA00022764"/>
    </source>
</evidence>
<dbReference type="InterPro" id="IPR008962">
    <property type="entry name" value="PapD-like_sf"/>
</dbReference>
<keyword evidence="5" id="KW-0574">Periplasm</keyword>
<dbReference type="InterPro" id="IPR018046">
    <property type="entry name" value="Pili_assmbl_chaperone_CS"/>
</dbReference>
<dbReference type="Pfam" id="PF02753">
    <property type="entry name" value="PapD_C"/>
    <property type="match status" value="1"/>
</dbReference>
<sequence>MSYQKKIVSLFSGTILSLALTTQLALAGMTISGTRIIFPAAEREQTVRTTNKGHSPLLVQVWVDDGSKNDDINSIKVPFTVTPPIYRVEPGRGQSIRLIYNGMVLPQDRESVFYFNLLEIPPVDEKVKNTDRLELAFRTRIKIFYRPAVLTGSSYKDVNKVRWEVISPTKWIKVTNPTPYYFSFDSAFITSGGVKYPLSVDMVAPFSSRDFPLQLKGNAPPVTVNGGGVSLISDYGSVIKYSLTPGLGKVLTIKE</sequence>
<keyword evidence="4" id="KW-0732">Signal</keyword>
<evidence type="ECO:0000256" key="2">
    <source>
        <dbReference type="ARBA" id="ARBA00007399"/>
    </source>
</evidence>